<feature type="domain" description="NFACT RNA-binding" evidence="6">
    <location>
        <begin position="475"/>
        <end position="564"/>
    </location>
</feature>
<dbReference type="Proteomes" id="UP001597497">
    <property type="component" value="Unassembled WGS sequence"/>
</dbReference>
<comment type="similarity">
    <text evidence="5">Belongs to the NEMF family.</text>
</comment>
<evidence type="ECO:0000313" key="8">
    <source>
        <dbReference type="Proteomes" id="UP001597497"/>
    </source>
</evidence>
<name>A0ABW5R626_9BACL</name>
<evidence type="ECO:0000256" key="2">
    <source>
        <dbReference type="ARBA" id="ARBA00022730"/>
    </source>
</evidence>
<evidence type="ECO:0000256" key="3">
    <source>
        <dbReference type="ARBA" id="ARBA00022884"/>
    </source>
</evidence>
<keyword evidence="2 5" id="KW-0699">rRNA-binding</keyword>
<dbReference type="Gene3D" id="3.40.970.40">
    <property type="entry name" value="fibrinogen binding protein from staphylococcus aureus domain like"/>
    <property type="match status" value="1"/>
</dbReference>
<dbReference type="Pfam" id="PF05833">
    <property type="entry name" value="NFACT_N"/>
    <property type="match status" value="1"/>
</dbReference>
<reference evidence="8" key="1">
    <citation type="journal article" date="2019" name="Int. J. Syst. Evol. Microbiol.">
        <title>The Global Catalogue of Microorganisms (GCM) 10K type strain sequencing project: providing services to taxonomists for standard genome sequencing and annotation.</title>
        <authorList>
            <consortium name="The Broad Institute Genomics Platform"/>
            <consortium name="The Broad Institute Genome Sequencing Center for Infectious Disease"/>
            <person name="Wu L."/>
            <person name="Ma J."/>
        </authorList>
    </citation>
    <scope>NUCLEOTIDE SEQUENCE [LARGE SCALE GENOMIC DNA]</scope>
    <source>
        <strain evidence="8">KCTC 33676</strain>
    </source>
</reference>
<evidence type="ECO:0000256" key="4">
    <source>
        <dbReference type="ARBA" id="ARBA00022917"/>
    </source>
</evidence>
<keyword evidence="5" id="KW-0175">Coiled coil</keyword>
<organism evidence="7 8">
    <name type="scientific">Marinicrinis sediminis</name>
    <dbReference type="NCBI Taxonomy" id="1652465"/>
    <lineage>
        <taxon>Bacteria</taxon>
        <taxon>Bacillati</taxon>
        <taxon>Bacillota</taxon>
        <taxon>Bacilli</taxon>
        <taxon>Bacillales</taxon>
        <taxon>Paenibacillaceae</taxon>
    </lineage>
</organism>
<feature type="coiled-coil region" evidence="5">
    <location>
        <begin position="315"/>
        <end position="342"/>
    </location>
</feature>
<keyword evidence="3 5" id="KW-0694">RNA-binding</keyword>
<dbReference type="RefSeq" id="WP_379927548.1">
    <property type="nucleotide sequence ID" value="NZ_JBHUMM010000001.1"/>
</dbReference>
<accession>A0ABW5R626</accession>
<keyword evidence="1 5" id="KW-0820">tRNA-binding</keyword>
<comment type="caution">
    <text evidence="7">The sequence shown here is derived from an EMBL/GenBank/DDBJ whole genome shotgun (WGS) entry which is preliminary data.</text>
</comment>
<proteinExistence type="inferred from homology"/>
<dbReference type="InterPro" id="IPR043682">
    <property type="entry name" value="RqcH_bacterial"/>
</dbReference>
<dbReference type="InterPro" id="IPR051608">
    <property type="entry name" value="RQC_Subunit_NEMF"/>
</dbReference>
<keyword evidence="8" id="KW-1185">Reference proteome</keyword>
<protein>
    <recommendedName>
        <fullName evidence="5">Rqc2 homolog RqcH</fullName>
        <shortName evidence="5">RqcH</shortName>
    </recommendedName>
</protein>
<dbReference type="Gene3D" id="2.30.310.10">
    <property type="entry name" value="ibrinogen binding protein from staphylococcus aureus domain"/>
    <property type="match status" value="1"/>
</dbReference>
<evidence type="ECO:0000256" key="5">
    <source>
        <dbReference type="HAMAP-Rule" id="MF_00844"/>
    </source>
</evidence>
<evidence type="ECO:0000313" key="7">
    <source>
        <dbReference type="EMBL" id="MFD2670211.1"/>
    </source>
</evidence>
<dbReference type="PANTHER" id="PTHR15239">
    <property type="entry name" value="NUCLEAR EXPORT MEDIATOR FACTOR NEMF"/>
    <property type="match status" value="1"/>
</dbReference>
<evidence type="ECO:0000256" key="1">
    <source>
        <dbReference type="ARBA" id="ARBA00022555"/>
    </source>
</evidence>
<comment type="subunit">
    <text evidence="5">Associates with stalled 50S ribosomal subunits. Binds to RqcP.</text>
</comment>
<dbReference type="Pfam" id="PF05670">
    <property type="entry name" value="NFACT-R_1"/>
    <property type="match status" value="1"/>
</dbReference>
<gene>
    <name evidence="5" type="primary">rqcH</name>
    <name evidence="7" type="ORF">ACFSUC_01160</name>
</gene>
<comment type="function">
    <text evidence="5">Key component of the ribosome quality control system (RQC), a ribosome-associated complex that mediates the extraction of incompletely synthesized nascent chains from stalled ribosomes and their subsequent degradation. RqcH recruits Ala-charged tRNA, and with RqcP directs the elongation of stalled nascent chains on 50S ribosomal subunits, leading to non-templated C-terminal alanine extensions (Ala tail). The Ala tail promotes nascent chain degradation. May add between 1 and at least 8 Ala residues. Binds to stalled 50S ribosomal subunits.</text>
</comment>
<evidence type="ECO:0000259" key="6">
    <source>
        <dbReference type="Pfam" id="PF05670"/>
    </source>
</evidence>
<keyword evidence="4 5" id="KW-0648">Protein biosynthesis</keyword>
<dbReference type="Gene3D" id="1.10.8.50">
    <property type="match status" value="1"/>
</dbReference>
<dbReference type="PANTHER" id="PTHR15239:SF6">
    <property type="entry name" value="RIBOSOME QUALITY CONTROL COMPLEX SUBUNIT NEMF"/>
    <property type="match status" value="1"/>
</dbReference>
<dbReference type="InterPro" id="IPR008532">
    <property type="entry name" value="NFACT_RNA-bd"/>
</dbReference>
<sequence>MAIDGLFLYSLAQELQACVGGRINKIHQPAERDLILQIRAQGRNMKLLISANPTYPRIHLTEKTYQNPAEAPMFCMLMRKHLENGIIERIEQPDLERVLHLHVRHRDELGDLTQKLIIIELMGRHSNTILVDTKSNTIIDSIHHVTPALSSYRIVLPGQAYIEPPKQDKHHTLQSSRKDMQEAVIQLIHQHPHEDDMPIWKWILEQWKGFSPLSAKELVARAGLTVSFTLNQLSIRQADALAEAFESMLRPILIQDIQPNLSLDSEQDKWSFYVLPLQQFTGEQTHYETISELLEAYYGDKAEEDAIKQKTGNLKKWLQNERTKNEKKIKKLQKTLQEADQAEQFRIYGELLTASLHAVKRGASSISVINYYDEEQAFIEIPLDPTLSPSDNAQRYFKKYNKAKNSVKVVEEQLQQTREEITYMDNLIHQLDHAQLSDVIEIREELVEQGYLRERSRNRDKGRKKKGKSVPQLLCYTSSEQIPIYVGKNNTQNDYVTNRIARSQDTWLHTKDIPGSHVVIRSTEYGEATLQEAAMLAAYYSQARFSSQVPVDYTAIKHVRKPTGAKPGFVIYDHQKTIYVTPSEERVQSLPCEIK</sequence>
<dbReference type="HAMAP" id="MF_00844_B">
    <property type="entry name" value="RqcH_B"/>
    <property type="match status" value="1"/>
</dbReference>
<feature type="coiled-coil region" evidence="5">
    <location>
        <begin position="393"/>
        <end position="420"/>
    </location>
</feature>
<dbReference type="EMBL" id="JBHUMM010000001">
    <property type="protein sequence ID" value="MFD2670211.1"/>
    <property type="molecule type" value="Genomic_DNA"/>
</dbReference>